<dbReference type="Pfam" id="PF22669">
    <property type="entry name" value="Exo_endo_phos2"/>
    <property type="match status" value="1"/>
</dbReference>
<dbReference type="EMBL" id="CAADRP010001552">
    <property type="protein sequence ID" value="VFU40874.1"/>
    <property type="molecule type" value="Genomic_DNA"/>
</dbReference>
<dbReference type="GO" id="GO:0016791">
    <property type="term" value="F:phosphatase activity"/>
    <property type="evidence" value="ECO:0007669"/>
    <property type="project" value="InterPro"/>
</dbReference>
<reference evidence="3" key="1">
    <citation type="submission" date="2019-03" db="EMBL/GenBank/DDBJ databases">
        <authorList>
            <person name="Mank J."/>
            <person name="Almeida P."/>
        </authorList>
    </citation>
    <scope>NUCLEOTIDE SEQUENCE</scope>
    <source>
        <strain evidence="3">78183</strain>
    </source>
</reference>
<evidence type="ECO:0000256" key="1">
    <source>
        <dbReference type="ARBA" id="ARBA00010768"/>
    </source>
</evidence>
<dbReference type="SUPFAM" id="SSF56219">
    <property type="entry name" value="DNase I-like"/>
    <property type="match status" value="1"/>
</dbReference>
<dbReference type="InterPro" id="IPR000300">
    <property type="entry name" value="IPPc"/>
</dbReference>
<accession>A0A6N2LL95</accession>
<comment type="similarity">
    <text evidence="1">Belongs to the inositol polyphosphate 5-phosphatase family.</text>
</comment>
<name>A0A6N2LL95_SALVM</name>
<proteinExistence type="inferred from homology"/>
<dbReference type="Gene3D" id="3.60.10.10">
    <property type="entry name" value="Endonuclease/exonuclease/phosphatase"/>
    <property type="match status" value="1"/>
</dbReference>
<gene>
    <name evidence="3" type="ORF">SVIM_LOCUS237940</name>
</gene>
<evidence type="ECO:0000313" key="3">
    <source>
        <dbReference type="EMBL" id="VFU40874.1"/>
    </source>
</evidence>
<dbReference type="InterPro" id="IPR036691">
    <property type="entry name" value="Endo/exonu/phosph_ase_sf"/>
</dbReference>
<evidence type="ECO:0000259" key="2">
    <source>
        <dbReference type="Pfam" id="PF22669"/>
    </source>
</evidence>
<feature type="domain" description="Inositol polyphosphate-related phosphatase" evidence="2">
    <location>
        <begin position="151"/>
        <end position="195"/>
    </location>
</feature>
<sequence>MSFAVGSRMKRCINAGHIESINQLLTQWFSVIHVSSFGSVGSGLAVASVRYPSHVSAPILISMSMRAKEKFVSFSTMPHGSSELSSWTRICVADGDAVKNSCKKLQDTNDSNPKKKPLRMNKAEELIGLAVPQKEIVDHEYVILFRADFTRSSRSTNRIISVGDLNCRVDLSYEETKALLEDKDWDTLLEKDQFKLVSWAFVSDSLNKSRPSSVKNHRKSNYFVYARWAS</sequence>
<protein>
    <recommendedName>
        <fullName evidence="2">Inositol polyphosphate-related phosphatase domain-containing protein</fullName>
    </recommendedName>
</protein>
<organism evidence="3">
    <name type="scientific">Salix viminalis</name>
    <name type="common">Common osier</name>
    <name type="synonym">Basket willow</name>
    <dbReference type="NCBI Taxonomy" id="40686"/>
    <lineage>
        <taxon>Eukaryota</taxon>
        <taxon>Viridiplantae</taxon>
        <taxon>Streptophyta</taxon>
        <taxon>Embryophyta</taxon>
        <taxon>Tracheophyta</taxon>
        <taxon>Spermatophyta</taxon>
        <taxon>Magnoliopsida</taxon>
        <taxon>eudicotyledons</taxon>
        <taxon>Gunneridae</taxon>
        <taxon>Pentapetalae</taxon>
        <taxon>rosids</taxon>
        <taxon>fabids</taxon>
        <taxon>Malpighiales</taxon>
        <taxon>Salicaceae</taxon>
        <taxon>Saliceae</taxon>
        <taxon>Salix</taxon>
    </lineage>
</organism>
<dbReference type="AlphaFoldDB" id="A0A6N2LL95"/>
<dbReference type="GO" id="GO:0046856">
    <property type="term" value="P:phosphatidylinositol dephosphorylation"/>
    <property type="evidence" value="ECO:0007669"/>
    <property type="project" value="InterPro"/>
</dbReference>